<gene>
    <name evidence="2" type="ORF">J2TS6_12980</name>
</gene>
<evidence type="ECO:0000313" key="3">
    <source>
        <dbReference type="Proteomes" id="UP000679779"/>
    </source>
</evidence>
<dbReference type="Proteomes" id="UP000679779">
    <property type="component" value="Unassembled WGS sequence"/>
</dbReference>
<comment type="caution">
    <text evidence="2">The sequence shown here is derived from an EMBL/GenBank/DDBJ whole genome shotgun (WGS) entry which is preliminary data.</text>
</comment>
<feature type="signal peptide" evidence="1">
    <location>
        <begin position="1"/>
        <end position="24"/>
    </location>
</feature>
<dbReference type="InterPro" id="IPR050490">
    <property type="entry name" value="Bact_solute-bd_prot1"/>
</dbReference>
<dbReference type="Gene3D" id="3.40.190.10">
    <property type="entry name" value="Periplasmic binding protein-like II"/>
    <property type="match status" value="1"/>
</dbReference>
<dbReference type="PANTHER" id="PTHR43649:SF27">
    <property type="entry name" value="EXTRACELLULAR SOLUTE-BINDING PROTEIN FAMILY 1"/>
    <property type="match status" value="1"/>
</dbReference>
<dbReference type="Pfam" id="PF01547">
    <property type="entry name" value="SBP_bac_1"/>
    <property type="match status" value="1"/>
</dbReference>
<feature type="chain" id="PRO_5037022659" evidence="1">
    <location>
        <begin position="25"/>
        <end position="989"/>
    </location>
</feature>
<sequence length="989" mass="110114">MHRPIFKTASILLVAALSAGIITAAQGPSSREVSASAVQTPEKLDLSGIKQSMKAGGYEAYLSNHQQAAPSTEDVVIEGASFSKADGMQASVLQDYQGEQGKSILTADSGSVTWEFDVKQAGLYNIRLKMFTEPGKDSDIERELAIDGDVPFSEAKSLVFNRVWKNEKTSFDRDESGNDLTPGQVEEHIWQEATLKDSTGAYEDPFMFYFSAGKHSMSLSSIKEPMVIRQITLSAPSGLPSYEEAASGYERQGLKPATGVFMKVQAEEALYKSSPSLLPYNDRSNPAVEPFHVSKLRNNAMGGYGWRLPGQWIEWEVDVPQDGLYQIAIKNRQNYLRGLSVLRSIYIDGKLPFKEMQTVPFPYGSAWQMKVVGSGGEPYLFHLTPGKHRIRMEVTLGDIAPILRSVESNILELNAMYRKIISYTGTVPDAFRDYNLEQRIPEMTKVFRDSSEQLEAIAKAIEGPSGQSDDRTSIIHTVAYQLKDMADKPETVPSRVETFKTNVGALSSWMLTVNEQPLALDYLIVSSPGSKLPAAQAGTWKKLTAGVDAFFASFYENYDEISSDGDTGGKNSVSVWVTSARDQAQVIKRLVEDQFTPQTGIQVNLKLVASDVILPSTVAGKGPDIALQIGNDLPVNYASRSALQDLSAFPDFGEVKGRFQASALVPYEYNGSYYALPEQQTFPMLFYRKDILEDELHLKVPQTWDDVYEMLPVLQKHNLQFGLPQKPLDSLGNEVSNANIATMPPNPAFAMFLYQNQGRFYKDGGKAVDLDSETGIKEFKQWTDFYVNYKIPISVDFANRFRTGEMPIGIVDYTMYNKLSVFAPEIKGLWSFAPVPGTPGTDGKLHREVGSSGSATVMFKGAANKDAAWEFMKWWTSKETQIAYGRQMEIRMGASARYPTANTEALAQLPWPTQDLRKLQDQMQWVQGIPEVPGGYLTGRNIDNAFRRVVVQGEDPRETMDNYVRAMNEEITLKRKEFNLPTIETRDLP</sequence>
<dbReference type="RefSeq" id="WP_212957627.1">
    <property type="nucleotide sequence ID" value="NZ_BORQ01000001.1"/>
</dbReference>
<dbReference type="SUPFAM" id="SSF53850">
    <property type="entry name" value="Periplasmic binding protein-like II"/>
    <property type="match status" value="1"/>
</dbReference>
<organism evidence="2 3">
    <name type="scientific">Paenibacillus albilobatus</name>
    <dbReference type="NCBI Taxonomy" id="2716884"/>
    <lineage>
        <taxon>Bacteria</taxon>
        <taxon>Bacillati</taxon>
        <taxon>Bacillota</taxon>
        <taxon>Bacilli</taxon>
        <taxon>Bacillales</taxon>
        <taxon>Paenibacillaceae</taxon>
        <taxon>Paenibacillus</taxon>
    </lineage>
</organism>
<dbReference type="InterPro" id="IPR006059">
    <property type="entry name" value="SBP"/>
</dbReference>
<reference evidence="2" key="1">
    <citation type="submission" date="2021-03" db="EMBL/GenBank/DDBJ databases">
        <title>Antimicrobial resistance genes in bacteria isolated from Japanese honey, and their potential for conferring macrolide and lincosamide resistance in the American foulbrood pathogen Paenibacillus larvae.</title>
        <authorList>
            <person name="Okamoto M."/>
            <person name="Kumagai M."/>
            <person name="Kanamori H."/>
            <person name="Takamatsu D."/>
        </authorList>
    </citation>
    <scope>NUCLEOTIDE SEQUENCE</scope>
    <source>
        <strain evidence="2">J2TS6</strain>
    </source>
</reference>
<proteinExistence type="predicted"/>
<keyword evidence="3" id="KW-1185">Reference proteome</keyword>
<accession>A0A919XG35</accession>
<dbReference type="Gene3D" id="2.60.120.260">
    <property type="entry name" value="Galactose-binding domain-like"/>
    <property type="match status" value="2"/>
</dbReference>
<name>A0A919XG35_9BACL</name>
<dbReference type="PANTHER" id="PTHR43649">
    <property type="entry name" value="ARABINOSE-BINDING PROTEIN-RELATED"/>
    <property type="match status" value="1"/>
</dbReference>
<evidence type="ECO:0000313" key="2">
    <source>
        <dbReference type="EMBL" id="GIO30157.1"/>
    </source>
</evidence>
<dbReference type="AlphaFoldDB" id="A0A919XG35"/>
<dbReference type="CDD" id="cd14489">
    <property type="entry name" value="CBM_SBP_bac_1_like"/>
    <property type="match status" value="1"/>
</dbReference>
<dbReference type="EMBL" id="BORQ01000001">
    <property type="protein sequence ID" value="GIO30157.1"/>
    <property type="molecule type" value="Genomic_DNA"/>
</dbReference>
<protein>
    <submittedName>
        <fullName evidence="2">ABC transporter substrate-binding protein</fullName>
    </submittedName>
</protein>
<evidence type="ECO:0000256" key="1">
    <source>
        <dbReference type="SAM" id="SignalP"/>
    </source>
</evidence>
<keyword evidence="1" id="KW-0732">Signal</keyword>